<dbReference type="OrthoDB" id="3550599at2759"/>
<reference evidence="2" key="1">
    <citation type="journal article" date="2020" name="bioRxiv">
        <title>Whole genome comparisons of ergot fungi reveals the divergence and evolution of species within the genus Claviceps are the result of varying mechanisms driving genome evolution and host range expansion.</title>
        <authorList>
            <person name="Wyka S.A."/>
            <person name="Mondo S.J."/>
            <person name="Liu M."/>
            <person name="Dettman J."/>
            <person name="Nalam V."/>
            <person name="Broders K.D."/>
        </authorList>
    </citation>
    <scope>NUCLEOTIDE SEQUENCE</scope>
    <source>
        <strain evidence="2">CCC 602</strain>
    </source>
</reference>
<comment type="caution">
    <text evidence="2">The sequence shown here is derived from an EMBL/GenBank/DDBJ whole genome shotgun (WGS) entry which is preliminary data.</text>
</comment>
<feature type="compositionally biased region" description="Basic and acidic residues" evidence="1">
    <location>
        <begin position="132"/>
        <end position="147"/>
    </location>
</feature>
<feature type="compositionally biased region" description="Polar residues" evidence="1">
    <location>
        <begin position="1"/>
        <end position="17"/>
    </location>
</feature>
<proteinExistence type="predicted"/>
<protein>
    <submittedName>
        <fullName evidence="2">Uncharacterized protein</fullName>
    </submittedName>
</protein>
<dbReference type="AlphaFoldDB" id="A0A9P7N906"/>
<name>A0A9P7N906_9HYPO</name>
<feature type="region of interest" description="Disordered" evidence="1">
    <location>
        <begin position="427"/>
        <end position="462"/>
    </location>
</feature>
<organism evidence="2 3">
    <name type="scientific">Claviceps pusilla</name>
    <dbReference type="NCBI Taxonomy" id="123648"/>
    <lineage>
        <taxon>Eukaryota</taxon>
        <taxon>Fungi</taxon>
        <taxon>Dikarya</taxon>
        <taxon>Ascomycota</taxon>
        <taxon>Pezizomycotina</taxon>
        <taxon>Sordariomycetes</taxon>
        <taxon>Hypocreomycetidae</taxon>
        <taxon>Hypocreales</taxon>
        <taxon>Clavicipitaceae</taxon>
        <taxon>Claviceps</taxon>
    </lineage>
</organism>
<keyword evidence="3" id="KW-1185">Reference proteome</keyword>
<sequence length="530" mass="58464">MPTGAASSTKFSETKSVNAVHDVLGHQTPRKFLAKRTPRPKPQFVSAPLSNQTRLRTSHAPGPNESASAQPSRHAPPSFRRGMPSQHHQPVSPVLAQSDADQSKGIQESRPLASPKPPLSVQRRPDSSCSDDPSKQPDSKAHMRHDSKCSTPTALVINLTQGDELAHVDAWALTAVPRIVASKQINVSAFGGASTRSPLSKPVYLEDTFVVRTEARPIALTSDHKSTEARIGHGAFRKSSQPNAEATEAWTDKSLGKAKRRRERGNSTARSGVAGEVTDKSQKKIVSIDPHGNVVQGGVSKPGEINTYGVRKRFNRSASVTGLSKRLRESGHGAEHDHLDLDAAIYGQPGAAPPPPEVNLCIQSPCNMESQNEQRRFIHANPAIHLMHNRSDTWHARKASEIESRGGRKFWFGNVAGRLRWSRANREELLPPREGDSEEGTNGNGINEGVPQPRRRDAKSNVQPRALDFGDIPEEELPDYVQQNPAWLKACEFFRQTKERREARMRASKVCEQETQDFFDKVIHVHSYDL</sequence>
<gene>
    <name evidence="2" type="ORF">E4U43_002338</name>
</gene>
<evidence type="ECO:0000256" key="1">
    <source>
        <dbReference type="SAM" id="MobiDB-lite"/>
    </source>
</evidence>
<feature type="region of interest" description="Disordered" evidence="1">
    <location>
        <begin position="238"/>
        <end position="280"/>
    </location>
</feature>
<feature type="compositionally biased region" description="Basic residues" evidence="1">
    <location>
        <begin position="28"/>
        <end position="39"/>
    </location>
</feature>
<evidence type="ECO:0000313" key="3">
    <source>
        <dbReference type="Proteomes" id="UP000748025"/>
    </source>
</evidence>
<dbReference type="Proteomes" id="UP000748025">
    <property type="component" value="Unassembled WGS sequence"/>
</dbReference>
<feature type="compositionally biased region" description="Low complexity" evidence="1">
    <location>
        <begin position="440"/>
        <end position="449"/>
    </location>
</feature>
<feature type="region of interest" description="Disordered" evidence="1">
    <location>
        <begin position="1"/>
        <end position="147"/>
    </location>
</feature>
<accession>A0A9P7N906</accession>
<evidence type="ECO:0000313" key="2">
    <source>
        <dbReference type="EMBL" id="KAG5998975.1"/>
    </source>
</evidence>
<dbReference type="EMBL" id="SRPW01001811">
    <property type="protein sequence ID" value="KAG5998975.1"/>
    <property type="molecule type" value="Genomic_DNA"/>
</dbReference>